<dbReference type="EMBL" id="NBBJ01000003">
    <property type="protein sequence ID" value="OWK29946.1"/>
    <property type="molecule type" value="Genomic_DNA"/>
</dbReference>
<evidence type="ECO:0000259" key="11">
    <source>
        <dbReference type="Pfam" id="PF00593"/>
    </source>
</evidence>
<comment type="caution">
    <text evidence="13">The sequence shown here is derived from an EMBL/GenBank/DDBJ whole genome shotgun (WGS) entry which is preliminary data.</text>
</comment>
<sequence length="936" mass="101142">MTGWVLKRRFNFAMMTGVAAAALVTSPAFAQVDPTLPAQAEDAETDIVVTGIRASLASAINEKRASDTIVDVINAQDVGKLPDQNLAEVLENVSGVQIDRAQGVGSNVSIRGSNQNLVLINGRATTPAGDARGGISFDDLPAELIASVSVTKVATADQIEGSVGGIVDLRTYRGLGLREPIASVRADMEYAENADSFNPRVSAVFGREFATGIGDIGVVLSGAYGEQTVREDVLNVRYAARTGVDLNGDGVADPYLRPNYAQQFFSTRDRRNASVSGSAEWQADSNLKLFVDGTYVNQRIVGDEAGVFIQQAADVAELAFPADRVIQSRDASGFSYNQLVSGRIGGTQFRPQNSSPLRKTQSYLAAGGAEWESGQVSIKVEASRAGSTSHDANFQLVSQFNDPASANFGNAGGRISPPFLFDITGDDLFFAPDPSSPLFANLGNRAYFQTFIGRDNANRFRNVENAQRLDLEWSADIGPIRSIQLGARLNQTDSRRRRTTQASRQFPGITAANRPDLYSIAPTDFFAFTGDQYLGGFIVPSGSLTRNPAGVRQALGLAAVPPEDLGARFRVKEESYAGYLRVNLETEVGGVGLRGNAGVRVVRTSQTASGVTLANGVASDVDVRQSYTYWLPNAILTAEPVESLLLRASYGRSLRRPDFGQLSPTVQFPLLDVYVSAGNPNLRPQTVDQYDAAVEWYFDRNSLLSVGGFYKKYQNLVTTVAVAPTLIDPARGPFDPNNCATGIFNPVSIDQSGAVGECVGINRPVNAGSATLKGLEVNFQHSFTYLPGALDGLGVIANYTYQDGERETTFTVPGFATGGVEEQFALPLRDLSKNNYNLTLFYEKYGVNARVRYTFRDPFLRVEAVDLTNNLPLYQDERSQLNASVSVDINPQFAITFSGVNLTNQPNRERAIFIDGPIGQERIADRRYAIGVRGKF</sequence>
<comment type="subcellular location">
    <subcellularLocation>
        <location evidence="1 8">Cell outer membrane</location>
        <topology evidence="1 8">Multi-pass membrane protein</topology>
    </subcellularLocation>
</comment>
<dbReference type="NCBIfam" id="TIGR01782">
    <property type="entry name" value="TonB-Xanth-Caul"/>
    <property type="match status" value="1"/>
</dbReference>
<dbReference type="PANTHER" id="PTHR40980">
    <property type="entry name" value="PLUG DOMAIN-CONTAINING PROTEIN"/>
    <property type="match status" value="1"/>
</dbReference>
<evidence type="ECO:0000256" key="6">
    <source>
        <dbReference type="ARBA" id="ARBA00023136"/>
    </source>
</evidence>
<evidence type="ECO:0000313" key="14">
    <source>
        <dbReference type="Proteomes" id="UP000197783"/>
    </source>
</evidence>
<accession>A0A245ZJN9</accession>
<dbReference type="Pfam" id="PF07715">
    <property type="entry name" value="Plug"/>
    <property type="match status" value="1"/>
</dbReference>
<dbReference type="InterPro" id="IPR012910">
    <property type="entry name" value="Plug_dom"/>
</dbReference>
<feature type="domain" description="TonB-dependent receptor plug" evidence="12">
    <location>
        <begin position="63"/>
        <end position="166"/>
    </location>
</feature>
<evidence type="ECO:0000313" key="13">
    <source>
        <dbReference type="EMBL" id="OWK29946.1"/>
    </source>
</evidence>
<keyword evidence="7 8" id="KW-0998">Cell outer membrane</keyword>
<dbReference type="InterPro" id="IPR037066">
    <property type="entry name" value="Plug_dom_sf"/>
</dbReference>
<dbReference type="Pfam" id="PF00593">
    <property type="entry name" value="TonB_dep_Rec_b-barrel"/>
    <property type="match status" value="1"/>
</dbReference>
<dbReference type="AlphaFoldDB" id="A0A245ZJN9"/>
<proteinExistence type="inferred from homology"/>
<reference evidence="13 14" key="1">
    <citation type="submission" date="2017-03" db="EMBL/GenBank/DDBJ databases">
        <title>Genome sequence of Sphingomonas mucosissima DSM 17494.</title>
        <authorList>
            <person name="Poehlein A."/>
            <person name="Wuebbeler J.H."/>
            <person name="Steinbuechel A."/>
            <person name="Daniel R."/>
        </authorList>
    </citation>
    <scope>NUCLEOTIDE SEQUENCE [LARGE SCALE GENOMIC DNA]</scope>
    <source>
        <strain evidence="13 14">DSM 17494</strain>
    </source>
</reference>
<feature type="signal peptide" evidence="10">
    <location>
        <begin position="1"/>
        <end position="30"/>
    </location>
</feature>
<feature type="domain" description="TonB-dependent receptor-like beta-barrel" evidence="11">
    <location>
        <begin position="413"/>
        <end position="902"/>
    </location>
</feature>
<dbReference type="Gene3D" id="2.170.130.10">
    <property type="entry name" value="TonB-dependent receptor, plug domain"/>
    <property type="match status" value="1"/>
</dbReference>
<evidence type="ECO:0000256" key="10">
    <source>
        <dbReference type="SAM" id="SignalP"/>
    </source>
</evidence>
<evidence type="ECO:0000256" key="5">
    <source>
        <dbReference type="ARBA" id="ARBA00023077"/>
    </source>
</evidence>
<keyword evidence="14" id="KW-1185">Reference proteome</keyword>
<dbReference type="CDD" id="cd01347">
    <property type="entry name" value="ligand_gated_channel"/>
    <property type="match status" value="1"/>
</dbReference>
<evidence type="ECO:0000256" key="8">
    <source>
        <dbReference type="PROSITE-ProRule" id="PRU01360"/>
    </source>
</evidence>
<dbReference type="InterPro" id="IPR036942">
    <property type="entry name" value="Beta-barrel_TonB_sf"/>
</dbReference>
<dbReference type="InterPro" id="IPR010104">
    <property type="entry name" value="TonB_rcpt_bac"/>
</dbReference>
<name>A0A245ZJN9_9SPHN</name>
<keyword evidence="3 8" id="KW-1134">Transmembrane beta strand</keyword>
<keyword evidence="10" id="KW-0732">Signal</keyword>
<dbReference type="InterPro" id="IPR000531">
    <property type="entry name" value="Beta-barrel_TonB"/>
</dbReference>
<dbReference type="SUPFAM" id="SSF56935">
    <property type="entry name" value="Porins"/>
    <property type="match status" value="1"/>
</dbReference>
<dbReference type="GO" id="GO:0009279">
    <property type="term" value="C:cell outer membrane"/>
    <property type="evidence" value="ECO:0007669"/>
    <property type="project" value="UniProtKB-SubCell"/>
</dbReference>
<dbReference type="InterPro" id="IPR039426">
    <property type="entry name" value="TonB-dep_rcpt-like"/>
</dbReference>
<protein>
    <submittedName>
        <fullName evidence="13">Vitamin B12 transporter BtuB</fullName>
    </submittedName>
</protein>
<keyword evidence="4 8" id="KW-0812">Transmembrane</keyword>
<dbReference type="PROSITE" id="PS52016">
    <property type="entry name" value="TONB_DEPENDENT_REC_3"/>
    <property type="match status" value="1"/>
</dbReference>
<evidence type="ECO:0000256" key="9">
    <source>
        <dbReference type="RuleBase" id="RU003357"/>
    </source>
</evidence>
<evidence type="ECO:0000259" key="12">
    <source>
        <dbReference type="Pfam" id="PF07715"/>
    </source>
</evidence>
<gene>
    <name evidence="13" type="primary">btuB_8</name>
    <name evidence="13" type="ORF">SPMU_23680</name>
</gene>
<keyword evidence="6 8" id="KW-0472">Membrane</keyword>
<evidence type="ECO:0000256" key="4">
    <source>
        <dbReference type="ARBA" id="ARBA00022692"/>
    </source>
</evidence>
<evidence type="ECO:0000256" key="1">
    <source>
        <dbReference type="ARBA" id="ARBA00004571"/>
    </source>
</evidence>
<comment type="similarity">
    <text evidence="8 9">Belongs to the TonB-dependent receptor family.</text>
</comment>
<organism evidence="13 14">
    <name type="scientific">Sphingomonas mucosissima</name>
    <dbReference type="NCBI Taxonomy" id="370959"/>
    <lineage>
        <taxon>Bacteria</taxon>
        <taxon>Pseudomonadati</taxon>
        <taxon>Pseudomonadota</taxon>
        <taxon>Alphaproteobacteria</taxon>
        <taxon>Sphingomonadales</taxon>
        <taxon>Sphingomonadaceae</taxon>
        <taxon>Sphingomonas</taxon>
    </lineage>
</organism>
<evidence type="ECO:0000256" key="3">
    <source>
        <dbReference type="ARBA" id="ARBA00022452"/>
    </source>
</evidence>
<dbReference type="Gene3D" id="2.40.170.20">
    <property type="entry name" value="TonB-dependent receptor, beta-barrel domain"/>
    <property type="match status" value="1"/>
</dbReference>
<dbReference type="OrthoDB" id="5476657at2"/>
<dbReference type="PANTHER" id="PTHR40980:SF3">
    <property type="entry name" value="TONB-DEPENDENT RECEPTOR-LIKE BETA-BARREL DOMAIN-CONTAINING PROTEIN"/>
    <property type="match status" value="1"/>
</dbReference>
<dbReference type="Proteomes" id="UP000197783">
    <property type="component" value="Unassembled WGS sequence"/>
</dbReference>
<evidence type="ECO:0000256" key="7">
    <source>
        <dbReference type="ARBA" id="ARBA00023237"/>
    </source>
</evidence>
<keyword evidence="5 9" id="KW-0798">TonB box</keyword>
<feature type="chain" id="PRO_5013372114" evidence="10">
    <location>
        <begin position="31"/>
        <end position="936"/>
    </location>
</feature>
<keyword evidence="2 8" id="KW-0813">Transport</keyword>
<evidence type="ECO:0000256" key="2">
    <source>
        <dbReference type="ARBA" id="ARBA00022448"/>
    </source>
</evidence>
<dbReference type="RefSeq" id="WP_088334023.1">
    <property type="nucleotide sequence ID" value="NZ_NBBJ01000003.1"/>
</dbReference>